<sequence length="80" mass="8418">MASGRLIAMPSASAAADSRTCWASSGGTRPSAATRAFIVPSRAAVRPDRAAPRPAPARSRRLRRAAAVRGWHPRRACLPA</sequence>
<keyword evidence="3" id="KW-1185">Reference proteome</keyword>
<accession>A0A2A2M5Q8</accession>
<dbReference type="Proteomes" id="UP000218231">
    <property type="component" value="Unassembled WGS sequence"/>
</dbReference>
<evidence type="ECO:0000313" key="3">
    <source>
        <dbReference type="Proteomes" id="UP000218231"/>
    </source>
</evidence>
<organism evidence="2 3">
    <name type="scientific">Diploscapter pachys</name>
    <dbReference type="NCBI Taxonomy" id="2018661"/>
    <lineage>
        <taxon>Eukaryota</taxon>
        <taxon>Metazoa</taxon>
        <taxon>Ecdysozoa</taxon>
        <taxon>Nematoda</taxon>
        <taxon>Chromadorea</taxon>
        <taxon>Rhabditida</taxon>
        <taxon>Rhabditina</taxon>
        <taxon>Rhabditomorpha</taxon>
        <taxon>Rhabditoidea</taxon>
        <taxon>Rhabditidae</taxon>
        <taxon>Diploscapter</taxon>
    </lineage>
</organism>
<dbReference type="AlphaFoldDB" id="A0A2A2M5Q8"/>
<dbReference type="EMBL" id="LIAE01003842">
    <property type="protein sequence ID" value="PAV93838.1"/>
    <property type="molecule type" value="Genomic_DNA"/>
</dbReference>
<gene>
    <name evidence="2" type="ORF">WR25_23501</name>
</gene>
<comment type="caution">
    <text evidence="2">The sequence shown here is derived from an EMBL/GenBank/DDBJ whole genome shotgun (WGS) entry which is preliminary data.</text>
</comment>
<evidence type="ECO:0000313" key="2">
    <source>
        <dbReference type="EMBL" id="PAV93838.1"/>
    </source>
</evidence>
<reference evidence="2 3" key="1">
    <citation type="journal article" date="2017" name="Curr. Biol.">
        <title>Genome architecture and evolution of a unichromosomal asexual nematode.</title>
        <authorList>
            <person name="Fradin H."/>
            <person name="Zegar C."/>
            <person name="Gutwein M."/>
            <person name="Lucas J."/>
            <person name="Kovtun M."/>
            <person name="Corcoran D."/>
            <person name="Baugh L.R."/>
            <person name="Kiontke K."/>
            <person name="Gunsalus K."/>
            <person name="Fitch D.H."/>
            <person name="Piano F."/>
        </authorList>
    </citation>
    <scope>NUCLEOTIDE SEQUENCE [LARGE SCALE GENOMIC DNA]</scope>
    <source>
        <strain evidence="2">PF1309</strain>
    </source>
</reference>
<evidence type="ECO:0000256" key="1">
    <source>
        <dbReference type="SAM" id="MobiDB-lite"/>
    </source>
</evidence>
<feature type="region of interest" description="Disordered" evidence="1">
    <location>
        <begin position="1"/>
        <end position="34"/>
    </location>
</feature>
<name>A0A2A2M5Q8_9BILA</name>
<proteinExistence type="predicted"/>
<protein>
    <submittedName>
        <fullName evidence="2">Uncharacterized protein</fullName>
    </submittedName>
</protein>